<comment type="caution">
    <text evidence="3">The sequence shown here is derived from an EMBL/GenBank/DDBJ whole genome shotgun (WGS) entry which is preliminary data.</text>
</comment>
<dbReference type="EMBL" id="BOPF01000005">
    <property type="protein sequence ID" value="GIJ44944.1"/>
    <property type="molecule type" value="Genomic_DNA"/>
</dbReference>
<keyword evidence="4" id="KW-1185">Reference proteome</keyword>
<sequence>MSGTGRAAGVVFTAFLVVAVLGAMFSSNASQPSNVALETDPSVTRGPGVEPEEPVGSERMPFLRDYRLKDAEEALTALGIGKIDTRDATGRKRTVINPDNWIVESHSPEGGFAVDGSTTVILRVRKPSDVYATPVVTKGVVPDVECLDLNVAQQTLGAAGFTRTTTADGLGKKRRPLLDSNWLVTVQSVPAGERPPADTSIRLTVVKFGEPTGTSGCPS</sequence>
<proteinExistence type="predicted"/>
<reference evidence="3" key="1">
    <citation type="submission" date="2021-01" db="EMBL/GenBank/DDBJ databases">
        <title>Whole genome shotgun sequence of Virgisporangium aliadipatigenens NBRC 105644.</title>
        <authorList>
            <person name="Komaki H."/>
            <person name="Tamura T."/>
        </authorList>
    </citation>
    <scope>NUCLEOTIDE SEQUENCE</scope>
    <source>
        <strain evidence="3">NBRC 105644</strain>
    </source>
</reference>
<evidence type="ECO:0000256" key="1">
    <source>
        <dbReference type="SAM" id="MobiDB-lite"/>
    </source>
</evidence>
<dbReference type="Proteomes" id="UP000619260">
    <property type="component" value="Unassembled WGS sequence"/>
</dbReference>
<protein>
    <recommendedName>
        <fullName evidence="2">PASTA domain-containing protein</fullName>
    </recommendedName>
</protein>
<dbReference type="AlphaFoldDB" id="A0A8J3YGU3"/>
<dbReference type="Gene3D" id="3.30.10.20">
    <property type="match status" value="1"/>
</dbReference>
<evidence type="ECO:0000313" key="4">
    <source>
        <dbReference type="Proteomes" id="UP000619260"/>
    </source>
</evidence>
<dbReference type="PROSITE" id="PS51178">
    <property type="entry name" value="PASTA"/>
    <property type="match status" value="1"/>
</dbReference>
<accession>A0A8J3YGU3</accession>
<dbReference type="RefSeq" id="WP_203898497.1">
    <property type="nucleotide sequence ID" value="NZ_BOPF01000005.1"/>
</dbReference>
<feature type="region of interest" description="Disordered" evidence="1">
    <location>
        <begin position="31"/>
        <end position="56"/>
    </location>
</feature>
<evidence type="ECO:0000259" key="2">
    <source>
        <dbReference type="PROSITE" id="PS51178"/>
    </source>
</evidence>
<name>A0A8J3YGU3_9ACTN</name>
<feature type="domain" description="PASTA" evidence="2">
    <location>
        <begin position="135"/>
        <end position="207"/>
    </location>
</feature>
<organism evidence="3 4">
    <name type="scientific">Virgisporangium aliadipatigenens</name>
    <dbReference type="NCBI Taxonomy" id="741659"/>
    <lineage>
        <taxon>Bacteria</taxon>
        <taxon>Bacillati</taxon>
        <taxon>Actinomycetota</taxon>
        <taxon>Actinomycetes</taxon>
        <taxon>Micromonosporales</taxon>
        <taxon>Micromonosporaceae</taxon>
        <taxon>Virgisporangium</taxon>
    </lineage>
</organism>
<evidence type="ECO:0000313" key="3">
    <source>
        <dbReference type="EMBL" id="GIJ44944.1"/>
    </source>
</evidence>
<gene>
    <name evidence="3" type="ORF">Val02_18300</name>
</gene>
<dbReference type="InterPro" id="IPR005543">
    <property type="entry name" value="PASTA_dom"/>
</dbReference>